<feature type="signal peptide" evidence="2">
    <location>
        <begin position="1"/>
        <end position="30"/>
    </location>
</feature>
<protein>
    <recommendedName>
        <fullName evidence="3">WxL domain-containing protein</fullName>
    </recommendedName>
</protein>
<feature type="compositionally biased region" description="Low complexity" evidence="1">
    <location>
        <begin position="57"/>
        <end position="66"/>
    </location>
</feature>
<accession>A0A829R546</accession>
<dbReference type="EMBL" id="AODG01000011">
    <property type="protein sequence ID" value="EUJ27571.1"/>
    <property type="molecule type" value="Genomic_DNA"/>
</dbReference>
<evidence type="ECO:0000313" key="5">
    <source>
        <dbReference type="Proteomes" id="UP000019251"/>
    </source>
</evidence>
<dbReference type="Pfam" id="PF13731">
    <property type="entry name" value="WxL"/>
    <property type="match status" value="1"/>
</dbReference>
<evidence type="ECO:0000256" key="1">
    <source>
        <dbReference type="SAM" id="MobiDB-lite"/>
    </source>
</evidence>
<dbReference type="Proteomes" id="UP000019251">
    <property type="component" value="Unassembled WGS sequence"/>
</dbReference>
<feature type="chain" id="PRO_5032752086" description="WxL domain-containing protein" evidence="2">
    <location>
        <begin position="31"/>
        <end position="243"/>
    </location>
</feature>
<name>A0A829R546_LISGR</name>
<gene>
    <name evidence="4" type="ORF">LMUR_08534</name>
</gene>
<feature type="domain" description="WxL" evidence="3">
    <location>
        <begin position="32"/>
        <end position="242"/>
    </location>
</feature>
<reference evidence="4 5" key="1">
    <citation type="submission" date="2012-12" db="EMBL/GenBank/DDBJ databases">
        <title>Novel taxa of Listeriaceae from agricultural environments in the United States.</title>
        <authorList>
            <person name="den Bakker H.C."/>
            <person name="Allred A."/>
            <person name="Warchocki S."/>
            <person name="Wright E.M."/>
            <person name="Burrell A."/>
            <person name="Nightingale K.K."/>
            <person name="Kephart D."/>
            <person name="Wiedmann M."/>
        </authorList>
    </citation>
    <scope>NUCLEOTIDE SEQUENCE [LARGE SCALE GENOMIC DNA]</scope>
    <source>
        <strain evidence="4 5">FSL F6-1183</strain>
    </source>
</reference>
<evidence type="ECO:0000313" key="4">
    <source>
        <dbReference type="EMBL" id="EUJ27571.1"/>
    </source>
</evidence>
<dbReference type="InterPro" id="IPR027994">
    <property type="entry name" value="WxL_dom"/>
</dbReference>
<evidence type="ECO:0000259" key="3">
    <source>
        <dbReference type="Pfam" id="PF13731"/>
    </source>
</evidence>
<sequence>MNKNSKKIRLALASVMVASVMTVAIQPVSAATAGEMQSKGSITFIQNTDPTDPVDPIDPNNPVTPDDPNDHEPGTNGPLSIDYVSNLQFGDQEISGKDSVYYAKLDKLTDSKGNQVERPNWVQVSDMRGNNSGWSLNVTQEAQFKNATTELEGAVMVLNNGTLASADGGNAPTAKQAITLTPGIATNVVDAKESQGTGTWVNRFGADNAEGENSISLSIPGKSKKINGKYSTTLTWTLTDSPV</sequence>
<dbReference type="AlphaFoldDB" id="A0A829R546"/>
<feature type="region of interest" description="Disordered" evidence="1">
    <location>
        <begin position="43"/>
        <end position="80"/>
    </location>
</feature>
<organism evidence="4 5">
    <name type="scientific">Listeria grayi FSL F6-1183</name>
    <dbReference type="NCBI Taxonomy" id="1265827"/>
    <lineage>
        <taxon>Bacteria</taxon>
        <taxon>Bacillati</taxon>
        <taxon>Bacillota</taxon>
        <taxon>Bacilli</taxon>
        <taxon>Bacillales</taxon>
        <taxon>Listeriaceae</taxon>
        <taxon>Listeria</taxon>
    </lineage>
</organism>
<evidence type="ECO:0000256" key="2">
    <source>
        <dbReference type="SAM" id="SignalP"/>
    </source>
</evidence>
<comment type="caution">
    <text evidence="4">The sequence shown here is derived from an EMBL/GenBank/DDBJ whole genome shotgun (WGS) entry which is preliminary data.</text>
</comment>
<keyword evidence="2" id="KW-0732">Signal</keyword>
<proteinExistence type="predicted"/>